<keyword evidence="3" id="KW-0808">Transferase</keyword>
<gene>
    <name evidence="10" type="ORF">WJX84_005951</name>
</gene>
<evidence type="ECO:0000256" key="1">
    <source>
        <dbReference type="ARBA" id="ARBA00008941"/>
    </source>
</evidence>
<feature type="domain" description="PI3K/PI4K catalytic" evidence="9">
    <location>
        <begin position="310"/>
        <end position="597"/>
    </location>
</feature>
<dbReference type="PANTHER" id="PTHR45800">
    <property type="entry name" value="PHOSPHATIDYLINOSITOL 4-KINASE GAMMA"/>
    <property type="match status" value="1"/>
</dbReference>
<keyword evidence="11" id="KW-1185">Reference proteome</keyword>
<keyword evidence="6" id="KW-0067">ATP-binding</keyword>
<evidence type="ECO:0000256" key="6">
    <source>
        <dbReference type="ARBA" id="ARBA00022840"/>
    </source>
</evidence>
<dbReference type="EC" id="2.7.1.67" evidence="2"/>
<evidence type="ECO:0000313" key="10">
    <source>
        <dbReference type="EMBL" id="KAK9866705.1"/>
    </source>
</evidence>
<dbReference type="CDD" id="cd17039">
    <property type="entry name" value="Ubl_ubiquitin_like"/>
    <property type="match status" value="2"/>
</dbReference>
<dbReference type="InterPro" id="IPR000626">
    <property type="entry name" value="Ubiquitin-like_dom"/>
</dbReference>
<feature type="region of interest" description="Disordered" evidence="7">
    <location>
        <begin position="151"/>
        <end position="176"/>
    </location>
</feature>
<keyword evidence="5" id="KW-0418">Kinase</keyword>
<evidence type="ECO:0000259" key="9">
    <source>
        <dbReference type="PROSITE" id="PS50290"/>
    </source>
</evidence>
<comment type="caution">
    <text evidence="10">The sequence shown here is derived from an EMBL/GenBank/DDBJ whole genome shotgun (WGS) entry which is preliminary data.</text>
</comment>
<accession>A0AAW1TD75</accession>
<keyword evidence="4" id="KW-0547">Nucleotide-binding</keyword>
<organism evidence="10 11">
    <name type="scientific">Apatococcus fuscideae</name>
    <dbReference type="NCBI Taxonomy" id="2026836"/>
    <lineage>
        <taxon>Eukaryota</taxon>
        <taxon>Viridiplantae</taxon>
        <taxon>Chlorophyta</taxon>
        <taxon>core chlorophytes</taxon>
        <taxon>Trebouxiophyceae</taxon>
        <taxon>Chlorellales</taxon>
        <taxon>Chlorellaceae</taxon>
        <taxon>Apatococcus</taxon>
    </lineage>
</organism>
<dbReference type="GO" id="GO:0004430">
    <property type="term" value="F:1-phosphatidylinositol 4-kinase activity"/>
    <property type="evidence" value="ECO:0007669"/>
    <property type="project" value="UniProtKB-EC"/>
</dbReference>
<dbReference type="Pfam" id="PF00454">
    <property type="entry name" value="PI3_PI4_kinase"/>
    <property type="match status" value="1"/>
</dbReference>
<dbReference type="AlphaFoldDB" id="A0AAW1TD75"/>
<evidence type="ECO:0000313" key="11">
    <source>
        <dbReference type="Proteomes" id="UP001485043"/>
    </source>
</evidence>
<dbReference type="InterPro" id="IPR000403">
    <property type="entry name" value="PI3/4_kinase_cat_dom"/>
</dbReference>
<dbReference type="InterPro" id="IPR029071">
    <property type="entry name" value="Ubiquitin-like_domsf"/>
</dbReference>
<dbReference type="Proteomes" id="UP001485043">
    <property type="component" value="Unassembled WGS sequence"/>
</dbReference>
<evidence type="ECO:0000256" key="2">
    <source>
        <dbReference type="ARBA" id="ARBA00012169"/>
    </source>
</evidence>
<evidence type="ECO:0000256" key="4">
    <source>
        <dbReference type="ARBA" id="ARBA00022741"/>
    </source>
</evidence>
<dbReference type="Pfam" id="PF00240">
    <property type="entry name" value="ubiquitin"/>
    <property type="match status" value="1"/>
</dbReference>
<comment type="similarity">
    <text evidence="1">Belongs to the PI3/PI4-kinase family. Type II PI4K subfamily.</text>
</comment>
<dbReference type="PROSITE" id="PS50290">
    <property type="entry name" value="PI3_4_KINASE_3"/>
    <property type="match status" value="1"/>
</dbReference>
<dbReference type="InterPro" id="IPR044571">
    <property type="entry name" value="P4KG1-8"/>
</dbReference>
<evidence type="ECO:0000256" key="3">
    <source>
        <dbReference type="ARBA" id="ARBA00022679"/>
    </source>
</evidence>
<feature type="domain" description="Ubiquitin-like" evidence="8">
    <location>
        <begin position="201"/>
        <end position="270"/>
    </location>
</feature>
<dbReference type="Gene3D" id="3.10.20.90">
    <property type="entry name" value="Phosphatidylinositol 3-kinase Catalytic Subunit, Chain A, domain 1"/>
    <property type="match status" value="1"/>
</dbReference>
<dbReference type="SUPFAM" id="SSF54236">
    <property type="entry name" value="Ubiquitin-like"/>
    <property type="match status" value="2"/>
</dbReference>
<reference evidence="10 11" key="1">
    <citation type="journal article" date="2024" name="Nat. Commun.">
        <title>Phylogenomics reveals the evolutionary origins of lichenization in chlorophyte algae.</title>
        <authorList>
            <person name="Puginier C."/>
            <person name="Libourel C."/>
            <person name="Otte J."/>
            <person name="Skaloud P."/>
            <person name="Haon M."/>
            <person name="Grisel S."/>
            <person name="Petersen M."/>
            <person name="Berrin J.G."/>
            <person name="Delaux P.M."/>
            <person name="Dal Grande F."/>
            <person name="Keller J."/>
        </authorList>
    </citation>
    <scope>NUCLEOTIDE SEQUENCE [LARGE SCALE GENOMIC DNA]</scope>
    <source>
        <strain evidence="10 11">SAG 2523</strain>
    </source>
</reference>
<dbReference type="PANTHER" id="PTHR45800:SF4">
    <property type="entry name" value="PHOSPHATIDYLINOSITOL 4-KINASE GAMMA 3"/>
    <property type="match status" value="1"/>
</dbReference>
<evidence type="ECO:0000256" key="7">
    <source>
        <dbReference type="SAM" id="MobiDB-lite"/>
    </source>
</evidence>
<proteinExistence type="inferred from homology"/>
<name>A0AAW1TD75_9CHLO</name>
<dbReference type="EMBL" id="JALJOV010000139">
    <property type="protein sequence ID" value="KAK9866705.1"/>
    <property type="molecule type" value="Genomic_DNA"/>
</dbReference>
<sequence>MAMAISIVQEAAANFVEQRTPGDGGLRLPDRDITIVVEKPRLAGVRQPLDVERLQVLPNSTIKDIKLQLRARIGASWSALNRQTLVYGGRELLDHEVVGRLAASQDNLPQGHLHILLNCNDLDWAQLGISNAEQRPSSALQGALPRSALTASVAASPLPERKRSRPSLVLDEEVPDDSSPLQAAVEGLSDGILHLIVKRTAHMALKQLPEQRFELDVSVRDTAAAVTQRLEVQNGLPHDSHQLLCNGFALPASRSLAALGVQSGCILELVPLSDFTGGASPPSATSPPLDSPAHALYEGWKAAQRGLAKGLAPRLASAGAGGSYFLRASSGDSHAVAVFKPKDEEPQAVNNPKPALCGALDGESCKVGILPGEGAEREVIAYILDHEHLAGVPATAMVACQEQGQRSSKNVKVGSLQRFVESDGDCEEWGASQFPVEDVHKIAILDMRLANTDRNGSNILVRRQGGKCRLTPIDHGMIMPASVEDLSFEWLFWPQAKQPFSPELLEYISRLDADRDLQLIADNRITLRPDCERIFRATTMVLKKGAALGLTPFQIGLFMSRRVRDASPLERILDKAVLEASVQGRRQQHSSGNLCLRSSLSEQLIMQLVETMIDDGLEQHRRDISI</sequence>
<evidence type="ECO:0000259" key="8">
    <source>
        <dbReference type="PROSITE" id="PS50053"/>
    </source>
</evidence>
<protein>
    <recommendedName>
        <fullName evidence="2">1-phosphatidylinositol 4-kinase</fullName>
        <ecNumber evidence="2">2.7.1.67</ecNumber>
    </recommendedName>
</protein>
<dbReference type="PROSITE" id="PS50053">
    <property type="entry name" value="UBIQUITIN_2"/>
    <property type="match status" value="1"/>
</dbReference>
<dbReference type="GO" id="GO:0005524">
    <property type="term" value="F:ATP binding"/>
    <property type="evidence" value="ECO:0007669"/>
    <property type="project" value="UniProtKB-KW"/>
</dbReference>
<evidence type="ECO:0000256" key="5">
    <source>
        <dbReference type="ARBA" id="ARBA00022777"/>
    </source>
</evidence>